<sequence length="106" mass="11392">MIDRQINAAIRAERDRSQRIETARQRVAPILGMDAALQATSAAQLYRDALQTLGFDARGVSPSGLEAMMDMAGKVHQTSRLSPRSSLAHDAASDSPLFGASPNRKA</sequence>
<reference evidence="2" key="1">
    <citation type="submission" date="2020-04" db="EMBL/GenBank/DDBJ databases">
        <authorList>
            <person name="Sombolestani A."/>
        </authorList>
    </citation>
    <scope>NUCLEOTIDE SEQUENCE</scope>
    <source>
        <strain evidence="2">LMG1408</strain>
    </source>
</reference>
<evidence type="ECO:0000313" key="3">
    <source>
        <dbReference type="Proteomes" id="UP000603665"/>
    </source>
</evidence>
<dbReference type="RefSeq" id="WP_062269490.1">
    <property type="nucleotide sequence ID" value="NZ_BJNM01000006.1"/>
</dbReference>
<name>A0AB35AMF2_GLUOY</name>
<proteinExistence type="predicted"/>
<feature type="compositionally biased region" description="Polar residues" evidence="1">
    <location>
        <begin position="76"/>
        <end position="85"/>
    </location>
</feature>
<dbReference type="AlphaFoldDB" id="A0AB35AMF2"/>
<dbReference type="EMBL" id="JABCQL010000007">
    <property type="protein sequence ID" value="MBF0856007.1"/>
    <property type="molecule type" value="Genomic_DNA"/>
</dbReference>
<dbReference type="Proteomes" id="UP000603665">
    <property type="component" value="Unassembled WGS sequence"/>
</dbReference>
<feature type="region of interest" description="Disordered" evidence="1">
    <location>
        <begin position="74"/>
        <end position="106"/>
    </location>
</feature>
<gene>
    <name evidence="2" type="ORF">HKD20_05660</name>
</gene>
<evidence type="ECO:0000313" key="2">
    <source>
        <dbReference type="EMBL" id="MBF0856007.1"/>
    </source>
</evidence>
<protein>
    <submittedName>
        <fullName evidence="2">Uncharacterized protein</fullName>
    </submittedName>
</protein>
<accession>A0AB35AMF2</accession>
<organism evidence="2 3">
    <name type="scientific">Gluconobacter oxydans</name>
    <name type="common">Gluconobacter suboxydans</name>
    <dbReference type="NCBI Taxonomy" id="442"/>
    <lineage>
        <taxon>Bacteria</taxon>
        <taxon>Pseudomonadati</taxon>
        <taxon>Pseudomonadota</taxon>
        <taxon>Alphaproteobacteria</taxon>
        <taxon>Acetobacterales</taxon>
        <taxon>Acetobacteraceae</taxon>
        <taxon>Gluconobacter</taxon>
    </lineage>
</organism>
<evidence type="ECO:0000256" key="1">
    <source>
        <dbReference type="SAM" id="MobiDB-lite"/>
    </source>
</evidence>
<comment type="caution">
    <text evidence="2">The sequence shown here is derived from an EMBL/GenBank/DDBJ whole genome shotgun (WGS) entry which is preliminary data.</text>
</comment>
<reference evidence="2" key="2">
    <citation type="submission" date="2023-10" db="EMBL/GenBank/DDBJ databases">
        <title>Description of novel Gluconobacter species.</title>
        <authorList>
            <person name="Cleenwerck I."/>
            <person name="Cnockaert M."/>
            <person name="Borremans W."/>
            <person name="Wieme A.D."/>
            <person name="De Vuyst L."/>
            <person name="Vandamme P."/>
        </authorList>
    </citation>
    <scope>NUCLEOTIDE SEQUENCE</scope>
    <source>
        <strain evidence="2">LMG1408</strain>
    </source>
</reference>